<feature type="domain" description="SPOR" evidence="2">
    <location>
        <begin position="384"/>
        <end position="461"/>
    </location>
</feature>
<evidence type="ECO:0000256" key="1">
    <source>
        <dbReference type="SAM" id="Phobius"/>
    </source>
</evidence>
<dbReference type="Gene3D" id="3.30.70.1070">
    <property type="entry name" value="Sporulation related repeat"/>
    <property type="match status" value="1"/>
</dbReference>
<dbReference type="Proteomes" id="UP000626370">
    <property type="component" value="Unassembled WGS sequence"/>
</dbReference>
<protein>
    <recommendedName>
        <fullName evidence="2">SPOR domain-containing protein</fullName>
    </recommendedName>
</protein>
<reference evidence="4" key="1">
    <citation type="journal article" date="2019" name="Int. J. Syst. Evol. Microbiol.">
        <title>The Global Catalogue of Microorganisms (GCM) 10K type strain sequencing project: providing services to taxonomists for standard genome sequencing and annotation.</title>
        <authorList>
            <consortium name="The Broad Institute Genomics Platform"/>
            <consortium name="The Broad Institute Genome Sequencing Center for Infectious Disease"/>
            <person name="Wu L."/>
            <person name="Ma J."/>
        </authorList>
    </citation>
    <scope>NUCLEOTIDE SEQUENCE [LARGE SCALE GENOMIC DNA]</scope>
    <source>
        <strain evidence="4">CGMCC 1.15922</strain>
    </source>
</reference>
<dbReference type="InterPro" id="IPR007730">
    <property type="entry name" value="SPOR-like_dom"/>
</dbReference>
<organism evidence="3 4">
    <name type="scientific">Thalassotalea profundi</name>
    <dbReference type="NCBI Taxonomy" id="2036687"/>
    <lineage>
        <taxon>Bacteria</taxon>
        <taxon>Pseudomonadati</taxon>
        <taxon>Pseudomonadota</taxon>
        <taxon>Gammaproteobacteria</taxon>
        <taxon>Alteromonadales</taxon>
        <taxon>Colwelliaceae</taxon>
        <taxon>Thalassotalea</taxon>
    </lineage>
</organism>
<evidence type="ECO:0000313" key="3">
    <source>
        <dbReference type="EMBL" id="GHF00166.1"/>
    </source>
</evidence>
<feature type="transmembrane region" description="Helical" evidence="1">
    <location>
        <begin position="203"/>
        <end position="221"/>
    </location>
</feature>
<accession>A0ABQ3J3Z8</accession>
<comment type="caution">
    <text evidence="3">The sequence shown here is derived from an EMBL/GenBank/DDBJ whole genome shotgun (WGS) entry which is preliminary data.</text>
</comment>
<dbReference type="InterPro" id="IPR036680">
    <property type="entry name" value="SPOR-like_sf"/>
</dbReference>
<dbReference type="PROSITE" id="PS51724">
    <property type="entry name" value="SPOR"/>
    <property type="match status" value="1"/>
</dbReference>
<evidence type="ECO:0000313" key="4">
    <source>
        <dbReference type="Proteomes" id="UP000626370"/>
    </source>
</evidence>
<proteinExistence type="predicted"/>
<evidence type="ECO:0000259" key="2">
    <source>
        <dbReference type="PROSITE" id="PS51724"/>
    </source>
</evidence>
<keyword evidence="1" id="KW-0812">Transmembrane</keyword>
<sequence>MSALAQSQLLNTSTESVTSISVNARIDYIHRFSKHAILVVDENAQECSSMGFQFLDQLSAEHNAAFISASPKLNNIQMRCRIIEQLFSGSVFDPEQSLAVSIVNLLNANPQKLAIVIDNAQFASLQIMHELTQLALIAKKAQLAIDVLMLGNYDAGKMFAAHKDLFHKKLSILSRNSGQLLSLNAKEFKTPQSWLTLTPSKKGIIALTVLSLVAFMILAWLKQQDMFSFSKLPNNIAHKSTLVDAGDKMVLSGALAQSEGDLARAYNEILPEQVASSNYIFNVLTGIVSVKTKAASEPAQVSDIVSAIAAFEDASTEIKGVEILDVVPTAPSTVLASELSATRNYKSDSVDTRTIVDPIVKDVVIENLSLPVLSGEKINESYFKSFTRGFVIQISGFTQESIMQEFLADFNQLEFKQYKRILNNEVMTVLTSSHYESYAEAERAMSDLPETILARQPWIKSISAINNEINAFERSQ</sequence>
<name>A0ABQ3J3Z8_9GAMM</name>
<keyword evidence="4" id="KW-1185">Reference proteome</keyword>
<dbReference type="EMBL" id="BNAH01000015">
    <property type="protein sequence ID" value="GHF00166.1"/>
    <property type="molecule type" value="Genomic_DNA"/>
</dbReference>
<dbReference type="RefSeq" id="WP_189379271.1">
    <property type="nucleotide sequence ID" value="NZ_BNAH01000015.1"/>
</dbReference>
<keyword evidence="1" id="KW-0472">Membrane</keyword>
<gene>
    <name evidence="3" type="ORF">GCM10011501_32040</name>
</gene>
<keyword evidence="1" id="KW-1133">Transmembrane helix</keyword>